<dbReference type="PANTHER" id="PTHR43031">
    <property type="entry name" value="FAD-DEPENDENT OXIDOREDUCTASE"/>
    <property type="match status" value="1"/>
</dbReference>
<name>A0A9X7W2H5_9BACL</name>
<dbReference type="SUPFAM" id="SSF52821">
    <property type="entry name" value="Rhodanese/Cell cycle control phosphatase"/>
    <property type="match status" value="1"/>
</dbReference>
<keyword evidence="3" id="KW-1185">Reference proteome</keyword>
<protein>
    <submittedName>
        <fullName evidence="2">Rhodanese-like domain-containing protein</fullName>
    </submittedName>
</protein>
<dbReference type="EMBL" id="CP071182">
    <property type="protein sequence ID" value="QSO49065.1"/>
    <property type="molecule type" value="Genomic_DNA"/>
</dbReference>
<dbReference type="PROSITE" id="PS00380">
    <property type="entry name" value="RHODANESE_1"/>
    <property type="match status" value="1"/>
</dbReference>
<sequence>MGVPQWMSVDVKEYIRSNKQLQIIDVRQPGEYMSGHIPGAKLIPLNELPGRFKEIDPNKESVIVCHSGGRSSMACEFLQGQGYGKIHNLLGGMSMWDGEVE</sequence>
<dbReference type="InterPro" id="IPR050229">
    <property type="entry name" value="GlpE_sulfurtransferase"/>
</dbReference>
<evidence type="ECO:0000313" key="2">
    <source>
        <dbReference type="EMBL" id="QSO49065.1"/>
    </source>
</evidence>
<dbReference type="KEGG" id="afx:JZ786_09125"/>
<dbReference type="PANTHER" id="PTHR43031:SF17">
    <property type="entry name" value="SULFURTRANSFERASE YTWF-RELATED"/>
    <property type="match status" value="1"/>
</dbReference>
<gene>
    <name evidence="2" type="ORF">JZ786_09125</name>
</gene>
<reference evidence="2 3" key="1">
    <citation type="submission" date="2021-02" db="EMBL/GenBank/DDBJ databases">
        <title>Alicyclobacillus curvatus sp. nov. and Alicyclobacillus mengziensis sp. nov., two acidophilic bacteria isolated from acid mine drainage.</title>
        <authorList>
            <person name="Huang Y."/>
        </authorList>
    </citation>
    <scope>NUCLEOTIDE SEQUENCE [LARGE SCALE GENOMIC DNA]</scope>
    <source>
        <strain evidence="2 3">S30H14</strain>
    </source>
</reference>
<evidence type="ECO:0000313" key="3">
    <source>
        <dbReference type="Proteomes" id="UP000663505"/>
    </source>
</evidence>
<dbReference type="Gene3D" id="3.40.250.10">
    <property type="entry name" value="Rhodanese-like domain"/>
    <property type="match status" value="1"/>
</dbReference>
<dbReference type="InterPro" id="IPR001763">
    <property type="entry name" value="Rhodanese-like_dom"/>
</dbReference>
<dbReference type="CDD" id="cd00158">
    <property type="entry name" value="RHOD"/>
    <property type="match status" value="1"/>
</dbReference>
<dbReference type="InterPro" id="IPR036873">
    <property type="entry name" value="Rhodanese-like_dom_sf"/>
</dbReference>
<dbReference type="GO" id="GO:0004792">
    <property type="term" value="F:thiosulfate-cyanide sulfurtransferase activity"/>
    <property type="evidence" value="ECO:0007669"/>
    <property type="project" value="InterPro"/>
</dbReference>
<feature type="domain" description="Rhodanese" evidence="1">
    <location>
        <begin position="17"/>
        <end position="101"/>
    </location>
</feature>
<dbReference type="Pfam" id="PF00581">
    <property type="entry name" value="Rhodanese"/>
    <property type="match status" value="1"/>
</dbReference>
<organism evidence="2 3">
    <name type="scientific">Alicyclobacillus mengziensis</name>
    <dbReference type="NCBI Taxonomy" id="2931921"/>
    <lineage>
        <taxon>Bacteria</taxon>
        <taxon>Bacillati</taxon>
        <taxon>Bacillota</taxon>
        <taxon>Bacilli</taxon>
        <taxon>Bacillales</taxon>
        <taxon>Alicyclobacillaceae</taxon>
        <taxon>Alicyclobacillus</taxon>
    </lineage>
</organism>
<dbReference type="PROSITE" id="PS50206">
    <property type="entry name" value="RHODANESE_3"/>
    <property type="match status" value="1"/>
</dbReference>
<evidence type="ECO:0000259" key="1">
    <source>
        <dbReference type="PROSITE" id="PS50206"/>
    </source>
</evidence>
<accession>A0A9X7W2H5</accession>
<proteinExistence type="predicted"/>
<dbReference type="RefSeq" id="WP_206658379.1">
    <property type="nucleotide sequence ID" value="NZ_CP071182.1"/>
</dbReference>
<dbReference type="Proteomes" id="UP000663505">
    <property type="component" value="Chromosome"/>
</dbReference>
<dbReference type="InterPro" id="IPR001307">
    <property type="entry name" value="Thiosulphate_STrfase_CS"/>
</dbReference>
<dbReference type="AlphaFoldDB" id="A0A9X7W2H5"/>
<dbReference type="SMART" id="SM00450">
    <property type="entry name" value="RHOD"/>
    <property type="match status" value="1"/>
</dbReference>